<evidence type="ECO:0000313" key="2">
    <source>
        <dbReference type="EMBL" id="EKM56960.1"/>
    </source>
</evidence>
<dbReference type="InParanoid" id="K5WCJ0"/>
<dbReference type="STRING" id="650164.K5WCJ0"/>
<keyword evidence="3" id="KW-1185">Reference proteome</keyword>
<feature type="compositionally biased region" description="Basic and acidic residues" evidence="1">
    <location>
        <begin position="158"/>
        <end position="178"/>
    </location>
</feature>
<evidence type="ECO:0000313" key="3">
    <source>
        <dbReference type="Proteomes" id="UP000008370"/>
    </source>
</evidence>
<sequence length="339" mass="37492">MSKSKTKALSGKAQLHDVPEPVPIPADVNRDPESLLKLSCKLSLTSGDFIDTKFYAYTRRKSSSEVYAPQPIYANSYLLRARAPEYFEPLLLQGYGGDCIIAPLNGPFPDEFPVEASGCGHESDSDIEDDEQESDGSAGSGLTSTISFSLSSTTSPPAEDKKKGTDDDSGDTDDKHDIVTGNVGRIRLMRDFAYPTWKAFIFYLYTGDIAFAPLKSEVRTKPNSSDVARRENFTPSPPLCSPKSMYRLADELGLKDLKDRARRDIESKISEQNILVELFSSFTARYDEIRDMEVAYAHDSARGAVTRGIYEWMSSIPPDGLKHNAGVIAQIIQRFGGHY</sequence>
<proteinExistence type="predicted"/>
<dbReference type="EMBL" id="JH930471">
    <property type="protein sequence ID" value="EKM56960.1"/>
    <property type="molecule type" value="Genomic_DNA"/>
</dbReference>
<dbReference type="GeneID" id="18909164"/>
<dbReference type="OrthoDB" id="6359816at2759"/>
<name>K5WCJ0_PHACS</name>
<dbReference type="InterPro" id="IPR011333">
    <property type="entry name" value="SKP1/BTB/POZ_sf"/>
</dbReference>
<dbReference type="KEGG" id="pco:PHACADRAFT_160515"/>
<protein>
    <recommendedName>
        <fullName evidence="4">BTB domain-containing protein</fullName>
    </recommendedName>
</protein>
<dbReference type="HOGENOM" id="CLU_043561_1_1_1"/>
<evidence type="ECO:0000256" key="1">
    <source>
        <dbReference type="SAM" id="MobiDB-lite"/>
    </source>
</evidence>
<dbReference type="AlphaFoldDB" id="K5WCJ0"/>
<feature type="region of interest" description="Disordered" evidence="1">
    <location>
        <begin position="1"/>
        <end position="27"/>
    </location>
</feature>
<feature type="region of interest" description="Disordered" evidence="1">
    <location>
        <begin position="112"/>
        <end position="178"/>
    </location>
</feature>
<gene>
    <name evidence="2" type="ORF">PHACADRAFT_160515</name>
</gene>
<reference evidence="2 3" key="1">
    <citation type="journal article" date="2012" name="BMC Genomics">
        <title>Comparative genomics of the white-rot fungi, Phanerochaete carnosa and P. chrysosporium, to elucidate the genetic basis of the distinct wood types they colonize.</title>
        <authorList>
            <person name="Suzuki H."/>
            <person name="MacDonald J."/>
            <person name="Syed K."/>
            <person name="Salamov A."/>
            <person name="Hori C."/>
            <person name="Aerts A."/>
            <person name="Henrissat B."/>
            <person name="Wiebenga A."/>
            <person name="vanKuyk P.A."/>
            <person name="Barry K."/>
            <person name="Lindquist E."/>
            <person name="LaButti K."/>
            <person name="Lapidus A."/>
            <person name="Lucas S."/>
            <person name="Coutinho P."/>
            <person name="Gong Y."/>
            <person name="Samejima M."/>
            <person name="Mahadevan R."/>
            <person name="Abou-Zaid M."/>
            <person name="de Vries R.P."/>
            <person name="Igarashi K."/>
            <person name="Yadav J.S."/>
            <person name="Grigoriev I.V."/>
            <person name="Master E.R."/>
        </authorList>
    </citation>
    <scope>NUCLEOTIDE SEQUENCE [LARGE SCALE GENOMIC DNA]</scope>
    <source>
        <strain evidence="2 3">HHB-10118-sp</strain>
    </source>
</reference>
<dbReference type="Gene3D" id="3.30.710.10">
    <property type="entry name" value="Potassium Channel Kv1.1, Chain A"/>
    <property type="match status" value="1"/>
</dbReference>
<dbReference type="RefSeq" id="XP_007394789.1">
    <property type="nucleotide sequence ID" value="XM_007394727.1"/>
</dbReference>
<feature type="compositionally biased region" description="Acidic residues" evidence="1">
    <location>
        <begin position="125"/>
        <end position="134"/>
    </location>
</feature>
<dbReference type="Proteomes" id="UP000008370">
    <property type="component" value="Unassembled WGS sequence"/>
</dbReference>
<evidence type="ECO:0008006" key="4">
    <source>
        <dbReference type="Google" id="ProtNLM"/>
    </source>
</evidence>
<accession>K5WCJ0</accession>
<organism evidence="2 3">
    <name type="scientific">Phanerochaete carnosa (strain HHB-10118-sp)</name>
    <name type="common">White-rot fungus</name>
    <name type="synonym">Peniophora carnosa</name>
    <dbReference type="NCBI Taxonomy" id="650164"/>
    <lineage>
        <taxon>Eukaryota</taxon>
        <taxon>Fungi</taxon>
        <taxon>Dikarya</taxon>
        <taxon>Basidiomycota</taxon>
        <taxon>Agaricomycotina</taxon>
        <taxon>Agaricomycetes</taxon>
        <taxon>Polyporales</taxon>
        <taxon>Phanerochaetaceae</taxon>
        <taxon>Phanerochaete</taxon>
    </lineage>
</organism>
<feature type="compositionally biased region" description="Low complexity" evidence="1">
    <location>
        <begin position="135"/>
        <end position="155"/>
    </location>
</feature>